<dbReference type="AlphaFoldDB" id="A0A7W6WBK5"/>
<organism evidence="1 2">
    <name type="scientific">Roseospira visakhapatnamensis</name>
    <dbReference type="NCBI Taxonomy" id="390880"/>
    <lineage>
        <taxon>Bacteria</taxon>
        <taxon>Pseudomonadati</taxon>
        <taxon>Pseudomonadota</taxon>
        <taxon>Alphaproteobacteria</taxon>
        <taxon>Rhodospirillales</taxon>
        <taxon>Rhodospirillaceae</taxon>
        <taxon>Roseospira</taxon>
    </lineage>
</organism>
<dbReference type="Proteomes" id="UP000554286">
    <property type="component" value="Unassembled WGS sequence"/>
</dbReference>
<comment type="caution">
    <text evidence="1">The sequence shown here is derived from an EMBL/GenBank/DDBJ whole genome shotgun (WGS) entry which is preliminary data.</text>
</comment>
<dbReference type="EMBL" id="JACIGK010000030">
    <property type="protein sequence ID" value="MBB4267621.1"/>
    <property type="molecule type" value="Genomic_DNA"/>
</dbReference>
<accession>A0A7W6WBK5</accession>
<protein>
    <submittedName>
        <fullName evidence="1">Uncharacterized protein</fullName>
    </submittedName>
</protein>
<evidence type="ECO:0000313" key="2">
    <source>
        <dbReference type="Proteomes" id="UP000554286"/>
    </source>
</evidence>
<proteinExistence type="predicted"/>
<sequence>MTTKNTITALRDRSYSLVGLPDTVLVPGLPGRRDEAVKPVETVTLDDIAFALLALQEKSSAIYREAEALRMVYDLARKNGALGADIALDAIPVETEGKW</sequence>
<dbReference type="RefSeq" id="WP_184047302.1">
    <property type="nucleotide sequence ID" value="NZ_JACIGK010000030.1"/>
</dbReference>
<reference evidence="1 2" key="1">
    <citation type="submission" date="2020-08" db="EMBL/GenBank/DDBJ databases">
        <title>Genome sequencing of Purple Non-Sulfur Bacteria from various extreme environments.</title>
        <authorList>
            <person name="Mayer M."/>
        </authorList>
    </citation>
    <scope>NUCLEOTIDE SEQUENCE [LARGE SCALE GENOMIC DNA]</scope>
    <source>
        <strain evidence="1 2">JA131</strain>
    </source>
</reference>
<evidence type="ECO:0000313" key="1">
    <source>
        <dbReference type="EMBL" id="MBB4267621.1"/>
    </source>
</evidence>
<gene>
    <name evidence="1" type="ORF">GGD89_003268</name>
</gene>
<keyword evidence="2" id="KW-1185">Reference proteome</keyword>
<name>A0A7W6WBK5_9PROT</name>